<reference evidence="2" key="1">
    <citation type="journal article" date="2011" name="Proc. Natl. Acad. Sci. U.S.A.">
        <title>Obligate biotrophy features unraveled by the genomic analysis of rust fungi.</title>
        <authorList>
            <person name="Duplessis S."/>
            <person name="Cuomo C.A."/>
            <person name="Lin Y.-C."/>
            <person name="Aerts A."/>
            <person name="Tisserant E."/>
            <person name="Veneault-Fourrey C."/>
            <person name="Joly D.L."/>
            <person name="Hacquard S."/>
            <person name="Amselem J."/>
            <person name="Cantarel B.L."/>
            <person name="Chiu R."/>
            <person name="Coutinho P.M."/>
            <person name="Feau N."/>
            <person name="Field M."/>
            <person name="Frey P."/>
            <person name="Gelhaye E."/>
            <person name="Goldberg J."/>
            <person name="Grabherr M.G."/>
            <person name="Kodira C.D."/>
            <person name="Kohler A."/>
            <person name="Kuees U."/>
            <person name="Lindquist E.A."/>
            <person name="Lucas S.M."/>
            <person name="Mago R."/>
            <person name="Mauceli E."/>
            <person name="Morin E."/>
            <person name="Murat C."/>
            <person name="Pangilinan J.L."/>
            <person name="Park R."/>
            <person name="Pearson M."/>
            <person name="Quesneville H."/>
            <person name="Rouhier N."/>
            <person name="Sakthikumar S."/>
            <person name="Salamov A.A."/>
            <person name="Schmutz J."/>
            <person name="Selles B."/>
            <person name="Shapiro H."/>
            <person name="Tanguay P."/>
            <person name="Tuskan G.A."/>
            <person name="Henrissat B."/>
            <person name="Van de Peer Y."/>
            <person name="Rouze P."/>
            <person name="Ellis J.G."/>
            <person name="Dodds P.N."/>
            <person name="Schein J.E."/>
            <person name="Zhong S."/>
            <person name="Hamelin R.C."/>
            <person name="Grigoriev I.V."/>
            <person name="Szabo L.J."/>
            <person name="Martin F."/>
        </authorList>
    </citation>
    <scope>NUCLEOTIDE SEQUENCE [LARGE SCALE GENOMIC DNA]</scope>
    <source>
        <strain evidence="2">98AG31 / pathotype 3-4-7</strain>
    </source>
</reference>
<dbReference type="Proteomes" id="UP000001072">
    <property type="component" value="Unassembled WGS sequence"/>
</dbReference>
<dbReference type="KEGG" id="mlr:MELLADRAFT_67743"/>
<dbReference type="HOGENOM" id="CLU_1215018_0_0_1"/>
<dbReference type="InParanoid" id="F4S445"/>
<evidence type="ECO:0000313" key="1">
    <source>
        <dbReference type="EMBL" id="EGG00572.1"/>
    </source>
</evidence>
<dbReference type="GeneID" id="18930891"/>
<sequence>MVNNNSRMRITQMKFDFGPRGGVRNMTSHHYVEKGSNVTPELLLRGSDAKYFVRGFRGFLCLLHYAGRCPTETMNITKLSIKGVNQTEATNITGYFDCHRRSNQGLSGVTELRIKLWHRRRATVHQTICRNERNHIPVDINQMNHVGPNGYDRENEDWETLFVTGMRDFVALVDMASRLPHYTRGSKRMIVKDMDREEFVKVVEFFTDLEAGMVCFPGLVHLVHKSDL</sequence>
<organism evidence="2">
    <name type="scientific">Melampsora larici-populina (strain 98AG31 / pathotype 3-4-7)</name>
    <name type="common">Poplar leaf rust fungus</name>
    <dbReference type="NCBI Taxonomy" id="747676"/>
    <lineage>
        <taxon>Eukaryota</taxon>
        <taxon>Fungi</taxon>
        <taxon>Dikarya</taxon>
        <taxon>Basidiomycota</taxon>
        <taxon>Pucciniomycotina</taxon>
        <taxon>Pucciniomycetes</taxon>
        <taxon>Pucciniales</taxon>
        <taxon>Melampsoraceae</taxon>
        <taxon>Melampsora</taxon>
    </lineage>
</organism>
<protein>
    <submittedName>
        <fullName evidence="1">Uncharacterized protein</fullName>
    </submittedName>
</protein>
<gene>
    <name evidence="1" type="ORF">MELLADRAFT_67743</name>
</gene>
<accession>F4S445</accession>
<proteinExistence type="predicted"/>
<dbReference type="OrthoDB" id="10468106at2759"/>
<dbReference type="EMBL" id="GL883146">
    <property type="protein sequence ID" value="EGG00572.1"/>
    <property type="molecule type" value="Genomic_DNA"/>
</dbReference>
<dbReference type="RefSeq" id="XP_007416219.1">
    <property type="nucleotide sequence ID" value="XM_007416157.1"/>
</dbReference>
<evidence type="ECO:0000313" key="2">
    <source>
        <dbReference type="Proteomes" id="UP000001072"/>
    </source>
</evidence>
<keyword evidence="2" id="KW-1185">Reference proteome</keyword>
<dbReference type="VEuPathDB" id="FungiDB:MELLADRAFT_67743"/>
<name>F4S445_MELLP</name>
<dbReference type="AlphaFoldDB" id="F4S445"/>